<keyword evidence="2" id="KW-0472">Membrane</keyword>
<feature type="transmembrane region" description="Helical" evidence="2">
    <location>
        <begin position="169"/>
        <end position="194"/>
    </location>
</feature>
<proteinExistence type="predicted"/>
<feature type="domain" description="TRAP C4-dicarboxylate transport system permease DctM subunit" evidence="3">
    <location>
        <begin position="103"/>
        <end position="534"/>
    </location>
</feature>
<keyword evidence="1" id="KW-1003">Cell membrane</keyword>
<accession>A0ABQ5W178</accession>
<keyword evidence="5" id="KW-1185">Reference proteome</keyword>
<keyword evidence="1" id="KW-0997">Cell inner membrane</keyword>
<feature type="transmembrane region" description="Helical" evidence="2">
    <location>
        <begin position="279"/>
        <end position="299"/>
    </location>
</feature>
<evidence type="ECO:0000256" key="2">
    <source>
        <dbReference type="SAM" id="Phobius"/>
    </source>
</evidence>
<feature type="transmembrane region" description="Helical" evidence="2">
    <location>
        <begin position="206"/>
        <end position="226"/>
    </location>
</feature>
<feature type="transmembrane region" description="Helical" evidence="2">
    <location>
        <begin position="328"/>
        <end position="346"/>
    </location>
</feature>
<feature type="transmembrane region" description="Helical" evidence="2">
    <location>
        <begin position="427"/>
        <end position="444"/>
    </location>
</feature>
<evidence type="ECO:0000313" key="5">
    <source>
        <dbReference type="Proteomes" id="UP001156691"/>
    </source>
</evidence>
<feature type="transmembrane region" description="Helical" evidence="2">
    <location>
        <begin position="474"/>
        <end position="498"/>
    </location>
</feature>
<feature type="transmembrane region" description="Helical" evidence="2">
    <location>
        <begin position="510"/>
        <end position="532"/>
    </location>
</feature>
<dbReference type="RefSeq" id="WP_284339279.1">
    <property type="nucleotide sequence ID" value="NZ_BSNS01000007.1"/>
</dbReference>
<dbReference type="PANTHER" id="PTHR43849">
    <property type="entry name" value="BLL3936 PROTEIN"/>
    <property type="match status" value="1"/>
</dbReference>
<dbReference type="Pfam" id="PF06808">
    <property type="entry name" value="DctM"/>
    <property type="match status" value="1"/>
</dbReference>
<dbReference type="NCBIfam" id="TIGR02123">
    <property type="entry name" value="TRAP_fused"/>
    <property type="match status" value="1"/>
</dbReference>
<feature type="transmembrane region" description="Helical" evidence="2">
    <location>
        <begin position="352"/>
        <end position="368"/>
    </location>
</feature>
<comment type="function">
    <text evidence="1">Part of the tripartite ATP-independent periplasmic (TRAP) transport system.</text>
</comment>
<evidence type="ECO:0000259" key="3">
    <source>
        <dbReference type="Pfam" id="PF06808"/>
    </source>
</evidence>
<feature type="transmembrane region" description="Helical" evidence="2">
    <location>
        <begin position="59"/>
        <end position="78"/>
    </location>
</feature>
<feature type="transmembrane region" description="Helical" evidence="2">
    <location>
        <begin position="451"/>
        <end position="468"/>
    </location>
</feature>
<protein>
    <submittedName>
        <fullName evidence="4">C4-dicarboxylate ABC transporter permease</fullName>
    </submittedName>
</protein>
<evidence type="ECO:0000313" key="4">
    <source>
        <dbReference type="EMBL" id="GLQ53829.1"/>
    </source>
</evidence>
<dbReference type="PANTHER" id="PTHR43849:SF2">
    <property type="entry name" value="BLL3936 PROTEIN"/>
    <property type="match status" value="1"/>
</dbReference>
<feature type="transmembrane region" description="Helical" evidence="2">
    <location>
        <begin position="538"/>
        <end position="560"/>
    </location>
</feature>
<keyword evidence="2" id="KW-0812">Transmembrane</keyword>
<evidence type="ECO:0000256" key="1">
    <source>
        <dbReference type="RuleBase" id="RU369079"/>
    </source>
</evidence>
<keyword evidence="1" id="KW-0813">Transport</keyword>
<organism evidence="4 5">
    <name type="scientific">Devosia nitrariae</name>
    <dbReference type="NCBI Taxonomy" id="2071872"/>
    <lineage>
        <taxon>Bacteria</taxon>
        <taxon>Pseudomonadati</taxon>
        <taxon>Pseudomonadota</taxon>
        <taxon>Alphaproteobacteria</taxon>
        <taxon>Hyphomicrobiales</taxon>
        <taxon>Devosiaceae</taxon>
        <taxon>Devosia</taxon>
    </lineage>
</organism>
<dbReference type="Proteomes" id="UP001156691">
    <property type="component" value="Unassembled WGS sequence"/>
</dbReference>
<feature type="transmembrane region" description="Helical" evidence="2">
    <location>
        <begin position="113"/>
        <end position="136"/>
    </location>
</feature>
<name>A0ABQ5W178_9HYPH</name>
<feature type="transmembrane region" description="Helical" evidence="2">
    <location>
        <begin position="34"/>
        <end position="52"/>
    </location>
</feature>
<comment type="subcellular location">
    <subcellularLocation>
        <location evidence="1">Cell inner membrane</location>
        <topology evidence="1">Multi-pass membrane protein</topology>
    </subcellularLocation>
</comment>
<feature type="transmembrane region" description="Helical" evidence="2">
    <location>
        <begin position="389"/>
        <end position="415"/>
    </location>
</feature>
<dbReference type="EMBL" id="BSNS01000007">
    <property type="protein sequence ID" value="GLQ53829.1"/>
    <property type="molecule type" value="Genomic_DNA"/>
</dbReference>
<keyword evidence="2" id="KW-1133">Transmembrane helix</keyword>
<sequence length="628" mass="64839">MAARVLAVMLTATGILWLLDAPRHLGLVVLTEQYLALMIGLATLAGLVIAPLSSRTRLLDWTFGLLCLVAWLWLSWNYEAWLLDAANRGPEKWVPAVIAIAGVIEGTRRHCGLVLAILAGLFIAYGLFGSALPGVFSAAEVAPARYALYLYNDTNGIPGLVLNVGATQILGFIVFGAVLNAVGGSAILTDLAMAAMGHRRGGPAKVAILASSLFGTLSGSTVANVMSTGVVTIPMMKRSGFPARYAAAIEAVSSNGGQIAPPVMGATAFVIAEFLQVSYASVVLAALLPAAAYYVMLYLQVDRYAAAHGLVGEPRETLPRLRPSLIKVWPLILPIGVLMYFLFGLGYSAGKAALYSAIVAYASHLVFAPRGAKRFALLGDIAFDAGKTLIPILLVCAVAGIIIGTINLTGLGFALTLTLGHVAESGGAPALLAVAAAIAIVLGVGMPTTGVYVVVSVLLAPALVRAGIGEMSAHLFIFYFGLLSMLTPPVAIASYAAASLAGSDMWRTGVTGVQLAIVAYLIPFVFAFNPALLMDGTWLEIGVSCLSVLTAGLLLAEVLANRKAFGNPVMRSAVAALGLAIGATTAVFPPAGAPAIAIAIASVPAAFFLLRLPGRTSPSSLSDQVKSS</sequence>
<gene>
    <name evidence="4" type="ORF">GCM10010862_10880</name>
</gene>
<feature type="transmembrane region" description="Helical" evidence="2">
    <location>
        <begin position="595"/>
        <end position="612"/>
    </location>
</feature>
<dbReference type="InterPro" id="IPR010656">
    <property type="entry name" value="DctM"/>
</dbReference>
<dbReference type="InterPro" id="IPR011853">
    <property type="entry name" value="TRAP_DctM-Dct_fused"/>
</dbReference>
<comment type="caution">
    <text evidence="4">The sequence shown here is derived from an EMBL/GenBank/DDBJ whole genome shotgun (WGS) entry which is preliminary data.</text>
</comment>
<reference evidence="5" key="1">
    <citation type="journal article" date="2019" name="Int. J. Syst. Evol. Microbiol.">
        <title>The Global Catalogue of Microorganisms (GCM) 10K type strain sequencing project: providing services to taxonomists for standard genome sequencing and annotation.</title>
        <authorList>
            <consortium name="The Broad Institute Genomics Platform"/>
            <consortium name="The Broad Institute Genome Sequencing Center for Infectious Disease"/>
            <person name="Wu L."/>
            <person name="Ma J."/>
        </authorList>
    </citation>
    <scope>NUCLEOTIDE SEQUENCE [LARGE SCALE GENOMIC DNA]</scope>
    <source>
        <strain evidence="5">NBRC 112416</strain>
    </source>
</reference>
<feature type="transmembrane region" description="Helical" evidence="2">
    <location>
        <begin position="572"/>
        <end position="589"/>
    </location>
</feature>